<evidence type="ECO:0000256" key="1">
    <source>
        <dbReference type="SAM" id="MobiDB-lite"/>
    </source>
</evidence>
<evidence type="ECO:0000313" key="3">
    <source>
        <dbReference type="Proteomes" id="UP000257109"/>
    </source>
</evidence>
<feature type="compositionally biased region" description="Polar residues" evidence="1">
    <location>
        <begin position="1"/>
        <end position="10"/>
    </location>
</feature>
<evidence type="ECO:0000313" key="2">
    <source>
        <dbReference type="EMBL" id="RDX75314.1"/>
    </source>
</evidence>
<reference evidence="2" key="1">
    <citation type="submission" date="2018-05" db="EMBL/GenBank/DDBJ databases">
        <title>Draft genome of Mucuna pruriens seed.</title>
        <authorList>
            <person name="Nnadi N.E."/>
            <person name="Vos R."/>
            <person name="Hasami M.H."/>
            <person name="Devisetty U.K."/>
            <person name="Aguiy J.C."/>
        </authorList>
    </citation>
    <scope>NUCLEOTIDE SEQUENCE [LARGE SCALE GENOMIC DNA]</scope>
    <source>
        <strain evidence="2">JCA_2017</strain>
    </source>
</reference>
<proteinExistence type="predicted"/>
<keyword evidence="3" id="KW-1185">Reference proteome</keyword>
<organism evidence="2 3">
    <name type="scientific">Mucuna pruriens</name>
    <name type="common">Velvet bean</name>
    <name type="synonym">Dolichos pruriens</name>
    <dbReference type="NCBI Taxonomy" id="157652"/>
    <lineage>
        <taxon>Eukaryota</taxon>
        <taxon>Viridiplantae</taxon>
        <taxon>Streptophyta</taxon>
        <taxon>Embryophyta</taxon>
        <taxon>Tracheophyta</taxon>
        <taxon>Spermatophyta</taxon>
        <taxon>Magnoliopsida</taxon>
        <taxon>eudicotyledons</taxon>
        <taxon>Gunneridae</taxon>
        <taxon>Pentapetalae</taxon>
        <taxon>rosids</taxon>
        <taxon>fabids</taxon>
        <taxon>Fabales</taxon>
        <taxon>Fabaceae</taxon>
        <taxon>Papilionoideae</taxon>
        <taxon>50 kb inversion clade</taxon>
        <taxon>NPAAA clade</taxon>
        <taxon>indigoferoid/millettioid clade</taxon>
        <taxon>Phaseoleae</taxon>
        <taxon>Mucuna</taxon>
    </lineage>
</organism>
<name>A0A371FAJ0_MUCPR</name>
<accession>A0A371FAJ0</accession>
<comment type="caution">
    <text evidence="2">The sequence shown here is derived from an EMBL/GenBank/DDBJ whole genome shotgun (WGS) entry which is preliminary data.</text>
</comment>
<feature type="region of interest" description="Disordered" evidence="1">
    <location>
        <begin position="1"/>
        <end position="27"/>
    </location>
</feature>
<protein>
    <submittedName>
        <fullName evidence="2">Uncharacterized protein</fullName>
    </submittedName>
</protein>
<feature type="non-terminal residue" evidence="2">
    <location>
        <position position="1"/>
    </location>
</feature>
<dbReference type="EMBL" id="QJKJ01009876">
    <property type="protein sequence ID" value="RDX75314.1"/>
    <property type="molecule type" value="Genomic_DNA"/>
</dbReference>
<dbReference type="Proteomes" id="UP000257109">
    <property type="component" value="Unassembled WGS sequence"/>
</dbReference>
<dbReference type="AlphaFoldDB" id="A0A371FAJ0"/>
<feature type="compositionally biased region" description="Low complexity" evidence="1">
    <location>
        <begin position="16"/>
        <end position="27"/>
    </location>
</feature>
<gene>
    <name evidence="2" type="ORF">CR513_44820</name>
</gene>
<sequence>MGRRTSSTCMRRNYKTSTSTSHSTGSRLSFCGPWTSPPANCTLMGGRPCKPLPLPPNGAHYDQVSPLLCGLFGSEDGLVYSSCTTPHTRGLMVILSRSRLSVRSCLLSTTGRSPSIDFNDYSWDDMSAQDRLNLAFLDQLPRGMSCKDIIKLIFIDTLVKN</sequence>